<keyword evidence="5" id="KW-1185">Reference proteome</keyword>
<feature type="domain" description="EGF-like" evidence="3">
    <location>
        <begin position="1968"/>
        <end position="2003"/>
    </location>
</feature>
<comment type="caution">
    <text evidence="4">The sequence shown here is derived from an EMBL/GenBank/DDBJ whole genome shotgun (WGS) entry which is preliminary data.</text>
</comment>
<evidence type="ECO:0000313" key="4">
    <source>
        <dbReference type="EMBL" id="GBG34926.1"/>
    </source>
</evidence>
<keyword evidence="1" id="KW-0245">EGF-like domain</keyword>
<feature type="signal peptide" evidence="2">
    <location>
        <begin position="1"/>
        <end position="19"/>
    </location>
</feature>
<dbReference type="PROSITE" id="PS50026">
    <property type="entry name" value="EGF_3"/>
    <property type="match status" value="2"/>
</dbReference>
<feature type="domain" description="EGF-like" evidence="3">
    <location>
        <begin position="728"/>
        <end position="763"/>
    </location>
</feature>
<reference evidence="4 5" key="1">
    <citation type="submission" date="2017-12" db="EMBL/GenBank/DDBJ databases">
        <title>Sequencing, de novo assembly and annotation of complete genome of a new Thraustochytrid species, strain FCC1311.</title>
        <authorList>
            <person name="Sedici K."/>
            <person name="Godart F."/>
            <person name="Aiese Cigliano R."/>
            <person name="Sanseverino W."/>
            <person name="Barakat M."/>
            <person name="Ortet P."/>
            <person name="Marechal E."/>
            <person name="Cagnac O."/>
            <person name="Amato A."/>
        </authorList>
    </citation>
    <scope>NUCLEOTIDE SEQUENCE [LARGE SCALE GENOMIC DNA]</scope>
</reference>
<dbReference type="OrthoDB" id="409374at2759"/>
<organism evidence="4 5">
    <name type="scientific">Hondaea fermentalgiana</name>
    <dbReference type="NCBI Taxonomy" id="2315210"/>
    <lineage>
        <taxon>Eukaryota</taxon>
        <taxon>Sar</taxon>
        <taxon>Stramenopiles</taxon>
        <taxon>Bigyra</taxon>
        <taxon>Labyrinthulomycetes</taxon>
        <taxon>Thraustochytrida</taxon>
        <taxon>Thraustochytriidae</taxon>
        <taxon>Hondaea</taxon>
    </lineage>
</organism>
<gene>
    <name evidence="4" type="ORF">FCC1311_111492</name>
</gene>
<protein>
    <submittedName>
        <fullName evidence="4">Scavenger receptor class F member 1</fullName>
    </submittedName>
</protein>
<name>A0A2R5GVQ7_9STRA</name>
<evidence type="ECO:0000313" key="5">
    <source>
        <dbReference type="Proteomes" id="UP000241890"/>
    </source>
</evidence>
<dbReference type="EMBL" id="BEYU01000231">
    <property type="protein sequence ID" value="GBG34926.1"/>
    <property type="molecule type" value="Genomic_DNA"/>
</dbReference>
<dbReference type="InterPro" id="IPR000742">
    <property type="entry name" value="EGF"/>
</dbReference>
<proteinExistence type="predicted"/>
<keyword evidence="2" id="KW-0732">Signal</keyword>
<comment type="caution">
    <text evidence="1">Lacks conserved residue(s) required for the propagation of feature annotation.</text>
</comment>
<dbReference type="PANTHER" id="PTHR36220">
    <property type="entry name" value="UNNAMED PRODUCT"/>
    <property type="match status" value="1"/>
</dbReference>
<keyword evidence="4" id="KW-0675">Receptor</keyword>
<accession>A0A2R5GVQ7</accession>
<evidence type="ECO:0000256" key="1">
    <source>
        <dbReference type="PROSITE-ProRule" id="PRU00076"/>
    </source>
</evidence>
<evidence type="ECO:0000256" key="2">
    <source>
        <dbReference type="SAM" id="SignalP"/>
    </source>
</evidence>
<dbReference type="InParanoid" id="A0A2R5GVQ7"/>
<dbReference type="Proteomes" id="UP000241890">
    <property type="component" value="Unassembled WGS sequence"/>
</dbReference>
<evidence type="ECO:0000259" key="3">
    <source>
        <dbReference type="PROSITE" id="PS50026"/>
    </source>
</evidence>
<feature type="chain" id="PRO_5015305091" evidence="2">
    <location>
        <begin position="20"/>
        <end position="2042"/>
    </location>
</feature>
<sequence>MREILVLMATALMARGVAALEWTNNTQVMLGLEEMHRLGFRRMHASGDWLFVQGYGGESYPYGSVDVFKWSEDDSAFALHQRLAPRDSLPNDLHFGYKIEMRGDTLAVSNYYGHAGPIDETSESGCGLLEDVYFNGSFYSNLKAYLCDGYRKGGNVQIFELSEATGLWEFSQRIISPGGPRFNSVFGQDIALSEDDSLFVYGLRDPTDDGTLVRVGDDTVEHVLYRYERSGGEYVLVDSHAFMLEGERSLLPGLITSGPYVVITTGSKALTYVRSDAGEWSMVPETVDRTEETVRFYSNMFTMHATGRSATMFVPMSTYNSKEGMVAVYTRDADSDWQLESSIGPVRDDRADGQTYFGELFASLDKDTVFVTERTDDSPLTYARMPLILARGAGGWAEVPGPSDSAWSVSPAPSSGIRVVSSLAISSRGAFVGQSSAAVDGAADAGAVVGVLTAPPRACPGGDRSLCVAGEICLNEESPVCAAVACSAHLDCSGSVFPGRMPLCVGGFCDDSVEGSCSTESRCASEATWRDALSVSLGTVEQRAASRAVARRLVEESVSRIADGQDATSVTLRGLESATLDAALLDAAGGAEALAEILRELVCGGACELSVEESSGRRLAETGLINVRLTYLLSPEEFEALENQTAFGDGAAFEQALAAALNVTVEEVTVRASDGEVVVEYAVTAEAGAEGDPLTEEKMEALGRVRALVDAATDAVESELSVELGDAAVDYCNGRTCSGRGTCDAETGICACSSDEYWGVNCETAVSCNDGAKADGAAYLTVGGSVRKRPMCAMNAATPCALAPEDVEWLTAYLRDEQTCNVAAMGERPGLSEAERAAIALALAETAKNLAAFRANGSKLESLVVLLRLWVGLIVLRGKYCIHGPERSCILEATGEALSLQPVRATADVAKMLREYLAAGDVTPSDIEAFLMDVPCKQEVAIDFATSSVFMDTLMQFVRRGDAGALDLLSAMEIALDRTDHSVVRFFREAHFAPDVGRDCPCQETPWLVSLSGLLSTVAWRKLTIDLALSQAIAANLFGAVHVACEDLDALHHDSPASRAAAAATDALMRLVSFVPDALRCEDEDHVVSMAVVASSIQACNTALCLAMISNIGAGSDHWTLSVLLDAHDQGILRAAVMHGNRETLVMLHSFIASERAKTMGKEYEWKDDFEFLFGNLTERTTMMGQYITHATDNWLFASRQSPGSLPNQKYLEIFKWDDEQSTFSLHQTLFPENYFVGESFGKEIKVVNDEILILSEGSGNGGHYGDENELGCRTIENVTRNDIYNTYTGVTTIENCATKCSCTDGVCVRSDTMGYQYLPESNTCHCINYNGYITGESSERRIDYYCNGKPHAGAVRVFELSSVTGLWEFAYRIDSPDGTWGKGGFGNSIDLDENGDLFVVGKIPTDLNSIYLRNLVGEMKVIIARYRLDAQGRYQLLHSTTLDSANSINYASVADPYIAARNGVLVLNSRSSFIHTYKYTDAGFGSPEVFDIYSNTPSFVATRIQMLDSGMLCAARDSINSSRGTFFCLVRSSDDTTWELDPNWTIAPDSSSTLKTLGTFFELTSDGSYLAITVKDTDAAASVDMVQTFAVHLYRRNNDAWELQRALDGTTRASQTDITQEGVSWYLAQKTSVSSRGFFAADMYQDAPSGPSNTIAGAIVWLPTNSATRCANGNVTACGKGKICGYDAEGDAAAAECVSAPSCSEHMDCKEHIFPGRLPYCNQGKCDDKLGASSCSTAKTCNAQAEYRSTMKKSVGSITQRLASGGDLAASRAVANAVAQRADALLVAATGETKTNTTLLLRGIETAKLDSAVVEALSGNETALAEAVRQIVCGAAADSCEIEVGASGGRRLQEDEVGVISVTVSYELSPEDFEAISSSNTTFSDGSAFEQALATQLGVSTDDIQVRAVDGELEIEYVVVPEAGADGDPVQADNTAALQAVAAQISAANSAIATELGIDETDLGSPDIDYCAGRTCNDRGTCDPETGVCACSTDEYWGVNCETAVSCNGGTKAAGAAYCECPFPLYGLRCEHSVECGTCEA</sequence>
<dbReference type="PANTHER" id="PTHR36220:SF1">
    <property type="entry name" value="GAMMA TUBULIN COMPLEX COMPONENT C-TERMINAL DOMAIN-CONTAINING PROTEIN"/>
    <property type="match status" value="1"/>
</dbReference>